<feature type="compositionally biased region" description="Low complexity" evidence="2">
    <location>
        <begin position="171"/>
        <end position="181"/>
    </location>
</feature>
<feature type="compositionally biased region" description="Low complexity" evidence="2">
    <location>
        <begin position="153"/>
        <end position="163"/>
    </location>
</feature>
<evidence type="ECO:0000313" key="4">
    <source>
        <dbReference type="EMBL" id="KAK3242272.1"/>
    </source>
</evidence>
<feature type="compositionally biased region" description="Basic residues" evidence="2">
    <location>
        <begin position="550"/>
        <end position="562"/>
    </location>
</feature>
<feature type="region of interest" description="Disordered" evidence="2">
    <location>
        <begin position="153"/>
        <end position="191"/>
    </location>
</feature>
<evidence type="ECO:0000256" key="2">
    <source>
        <dbReference type="SAM" id="MobiDB-lite"/>
    </source>
</evidence>
<dbReference type="GO" id="GO:0003677">
    <property type="term" value="F:DNA binding"/>
    <property type="evidence" value="ECO:0007669"/>
    <property type="project" value="UniProtKB-KW"/>
</dbReference>
<dbReference type="Pfam" id="PF00078">
    <property type="entry name" value="RVT_1"/>
    <property type="match status" value="1"/>
</dbReference>
<dbReference type="Gene3D" id="3.10.10.10">
    <property type="entry name" value="HIV Type 1 Reverse Transcriptase, subunit A, domain 1"/>
    <property type="match status" value="1"/>
</dbReference>
<feature type="region of interest" description="Disordered" evidence="2">
    <location>
        <begin position="502"/>
        <end position="606"/>
    </location>
</feature>
<evidence type="ECO:0000259" key="3">
    <source>
        <dbReference type="PROSITE" id="PS50878"/>
    </source>
</evidence>
<evidence type="ECO:0000313" key="5">
    <source>
        <dbReference type="Proteomes" id="UP001190700"/>
    </source>
</evidence>
<feature type="domain" description="Reverse transcriptase" evidence="3">
    <location>
        <begin position="744"/>
        <end position="933"/>
    </location>
</feature>
<dbReference type="PROSITE" id="PS50878">
    <property type="entry name" value="RT_POL"/>
    <property type="match status" value="1"/>
</dbReference>
<dbReference type="InterPro" id="IPR043128">
    <property type="entry name" value="Rev_trsase/Diguanyl_cyclase"/>
</dbReference>
<evidence type="ECO:0000256" key="1">
    <source>
        <dbReference type="ARBA" id="ARBA00023125"/>
    </source>
</evidence>
<dbReference type="PANTHER" id="PTHR33050:SF7">
    <property type="entry name" value="RIBONUCLEASE H"/>
    <property type="match status" value="1"/>
</dbReference>
<protein>
    <recommendedName>
        <fullName evidence="3">Reverse transcriptase domain-containing protein</fullName>
    </recommendedName>
</protein>
<name>A0AAE0EW52_9CHLO</name>
<comment type="caution">
    <text evidence="4">The sequence shown here is derived from an EMBL/GenBank/DDBJ whole genome shotgun (WGS) entry which is preliminary data.</text>
</comment>
<reference evidence="4 5" key="1">
    <citation type="journal article" date="2015" name="Genome Biol. Evol.">
        <title>Comparative Genomics of a Bacterivorous Green Alga Reveals Evolutionary Causalities and Consequences of Phago-Mixotrophic Mode of Nutrition.</title>
        <authorList>
            <person name="Burns J.A."/>
            <person name="Paasch A."/>
            <person name="Narechania A."/>
            <person name="Kim E."/>
        </authorList>
    </citation>
    <scope>NUCLEOTIDE SEQUENCE [LARGE SCALE GENOMIC DNA]</scope>
    <source>
        <strain evidence="4 5">PLY_AMNH</strain>
    </source>
</reference>
<gene>
    <name evidence="4" type="ORF">CYMTET_48029</name>
</gene>
<organism evidence="4 5">
    <name type="scientific">Cymbomonas tetramitiformis</name>
    <dbReference type="NCBI Taxonomy" id="36881"/>
    <lineage>
        <taxon>Eukaryota</taxon>
        <taxon>Viridiplantae</taxon>
        <taxon>Chlorophyta</taxon>
        <taxon>Pyramimonadophyceae</taxon>
        <taxon>Pyramimonadales</taxon>
        <taxon>Pyramimonadaceae</taxon>
        <taxon>Cymbomonas</taxon>
    </lineage>
</organism>
<dbReference type="InterPro" id="IPR000477">
    <property type="entry name" value="RT_dom"/>
</dbReference>
<dbReference type="SUPFAM" id="SSF56672">
    <property type="entry name" value="DNA/RNA polymerases"/>
    <property type="match status" value="1"/>
</dbReference>
<dbReference type="InterPro" id="IPR010998">
    <property type="entry name" value="Integrase_recombinase_N"/>
</dbReference>
<dbReference type="CDD" id="cd09275">
    <property type="entry name" value="RNase_HI_RT_DIRS1"/>
    <property type="match status" value="1"/>
</dbReference>
<dbReference type="PANTHER" id="PTHR33050">
    <property type="entry name" value="REVERSE TRANSCRIPTASE DOMAIN-CONTAINING PROTEIN"/>
    <property type="match status" value="1"/>
</dbReference>
<dbReference type="EMBL" id="LGRX02033202">
    <property type="protein sequence ID" value="KAK3242272.1"/>
    <property type="molecule type" value="Genomic_DNA"/>
</dbReference>
<dbReference type="SUPFAM" id="SSF47823">
    <property type="entry name" value="lambda integrase-like, N-terminal domain"/>
    <property type="match status" value="1"/>
</dbReference>
<accession>A0AAE0EW52</accession>
<dbReference type="Proteomes" id="UP001190700">
    <property type="component" value="Unassembled WGS sequence"/>
</dbReference>
<dbReference type="InterPro" id="IPR052055">
    <property type="entry name" value="Hepadnavirus_pol/RT"/>
</dbReference>
<keyword evidence="1" id="KW-0238">DNA-binding</keyword>
<feature type="compositionally biased region" description="Polar residues" evidence="2">
    <location>
        <begin position="591"/>
        <end position="604"/>
    </location>
</feature>
<dbReference type="Gene3D" id="1.10.150.130">
    <property type="match status" value="1"/>
</dbReference>
<sequence>MSTGGIFGPSEDVARWAAWTEEDASELLRFFLPLGTAAGGARSQLVLADWNGASYDALSGMAALARQLQMVPQTKLLAVRELVEMGLLVESAGAVGHPVFVAAGEWKLPGTWSRGGKMEATIRLRALRKWAQEMLDGPSQAWQVTTLSAGGTSAGAAVSPGSAGASGGDPSGISPAVAAAGPGSGGATGAAPQLTEERVQQLLNNTVAKAIQDALVAQSAATAAYGLHQHGGDLDEFPPAEEANVEDWWVFVQLARERVAEMQRFARGKGGGPYHDVMDDSFFRKRPRSTSPDPGAGGAPAAATALLAGAPPEIPQLTATRRSELAAQAAGMRTLPQEVLAQALQSGDVPDNIGSPPGAGPFLGGYETLRPVVPRHDGSALRGHDLRVYPTEDLVSRGEKRVVIGQGGQLTWAGKEPKERCTSPLEWERGFWTMARSVPTLQHKLLLYFHTWFVTKVAEYSFTAMAKLYHFFIVRMETDDSVSFKLGSYSDTFAAYVAETNIQPQGGSGGAGGGKRSKAKWDQYRQPQGGQQGAPAGGDRQQPVAPAGKGKGKGKGRGKGGKRGGLQTFPHIRDATTPQREVEEIEGDLPTGQQQVTGCCQRRNSQGDEMEIDKRWRHGLVPTSFIPVWDVAGLPLRREGQSAPGWRYVPGVPGAGIRAIAGALDGAGGIPRVAVPLLTERARIMAAAFSEWHDVDFLVRGAACGVGWPYEPVKMNELFRVPDYVGDEHMEAMEREIDNELRERRIFPADDRPPLGVSALGMVEKLRNGKVKYRPVLDYSKLAVFGVNDRIKLEHDKFSSVKDAYGLVRPGKWMIKVDLDSAYRSVGVASQYGPPQCFEFGGVRYFDARAPFGNRALPSIFMRYTRAIVGWMQAQSVPTVGYLDDFFCMADTKEEAKEIMMMLVEFVTLLGFKVNSAKCEGPGRRMEFLSMILSTEGERCTAEVSEERIAFVLKPAKEVEEQATRAAVRRKALESLLGLLAFCGQVVWGLSLYTRRGFALLAASGRRRWVQVSRAVLEDIRVLERVIRLYNGRKVVLFRKDAKEDWIATNASGTKGMGRLLDKLFFLYSWDDVKRMVQRPWFPFQKDKEATHHINYLELFAVWWALALWGRRLGGRTVVIRIDNQCALRQVDKLWGPVDYLPLLEQIFYLCARWDVRLRPVYINTKDNLLADLLSRLDLQQFHLEHRAFMRASIWRQDRDDWMLHPALWHELDVEFGPFTLDSCVAVSRANAFCMLSWSKEEDARVQAFDGHNAWGNLPFSIMLDILRNFLKCKQRRQMGTAGTFLVPVWDGNEAWELVKALPDVFKCQWPYLTGRKCAGAEELLEALQQEAQRYEGAALADNTKGSYKRSFLTFCIYFACLGCMAPLLPATDETLILFITFLSWFVAPDTIKSYMAGVRQLHLQRGFEWEPVAQRHRVAATLQGVRRFWGRPSKPVMPLTLQNLADMVK</sequence>
<proteinExistence type="predicted"/>
<dbReference type="Gene3D" id="3.30.70.270">
    <property type="match status" value="1"/>
</dbReference>
<dbReference type="InterPro" id="IPR043502">
    <property type="entry name" value="DNA/RNA_pol_sf"/>
</dbReference>
<keyword evidence="5" id="KW-1185">Reference proteome</keyword>